<feature type="binding site" evidence="12">
    <location>
        <position position="268"/>
    </location>
    <ligand>
        <name>ATP</name>
        <dbReference type="ChEBI" id="CHEBI:30616"/>
    </ligand>
</feature>
<dbReference type="InterPro" id="IPR015803">
    <property type="entry name" value="Cys-tRNA-ligase"/>
</dbReference>
<dbReference type="CDD" id="cd00672">
    <property type="entry name" value="CysRS_core"/>
    <property type="match status" value="1"/>
</dbReference>
<gene>
    <name evidence="12" type="primary">cysS</name>
    <name evidence="14" type="ORF">DFO68_11839</name>
</gene>
<dbReference type="GO" id="GO:0008270">
    <property type="term" value="F:zinc ion binding"/>
    <property type="evidence" value="ECO:0007669"/>
    <property type="project" value="UniProtKB-UniRule"/>
</dbReference>
<dbReference type="RefSeq" id="WP_208107423.1">
    <property type="nucleotide sequence ID" value="NZ_SNWH01000018.1"/>
</dbReference>
<comment type="similarity">
    <text evidence="2 12">Belongs to the class-I aminoacyl-tRNA synthetase family.</text>
</comment>
<dbReference type="GO" id="GO:0005524">
    <property type="term" value="F:ATP binding"/>
    <property type="evidence" value="ECO:0007669"/>
    <property type="project" value="UniProtKB-UniRule"/>
</dbReference>
<dbReference type="AlphaFoldDB" id="A0A4R6H4D4"/>
<dbReference type="PANTHER" id="PTHR10890:SF3">
    <property type="entry name" value="CYSTEINE--TRNA LIGASE, CYTOPLASMIC"/>
    <property type="match status" value="1"/>
</dbReference>
<comment type="cofactor">
    <cofactor evidence="12">
        <name>Zn(2+)</name>
        <dbReference type="ChEBI" id="CHEBI:29105"/>
    </cofactor>
    <text evidence="12">Binds 1 zinc ion per subunit.</text>
</comment>
<evidence type="ECO:0000313" key="14">
    <source>
        <dbReference type="EMBL" id="TDO02982.1"/>
    </source>
</evidence>
<dbReference type="PANTHER" id="PTHR10890">
    <property type="entry name" value="CYSTEINYL-TRNA SYNTHETASE"/>
    <property type="match status" value="1"/>
</dbReference>
<organism evidence="14 15">
    <name type="scientific">Halomonas ventosae</name>
    <dbReference type="NCBI Taxonomy" id="229007"/>
    <lineage>
        <taxon>Bacteria</taxon>
        <taxon>Pseudomonadati</taxon>
        <taxon>Pseudomonadota</taxon>
        <taxon>Gammaproteobacteria</taxon>
        <taxon>Oceanospirillales</taxon>
        <taxon>Halomonadaceae</taxon>
        <taxon>Halomonas</taxon>
    </lineage>
</organism>
<dbReference type="GO" id="GO:0006423">
    <property type="term" value="P:cysteinyl-tRNA aminoacylation"/>
    <property type="evidence" value="ECO:0007669"/>
    <property type="project" value="UniProtKB-UniRule"/>
</dbReference>
<name>A0A4R6H4D4_9GAMM</name>
<comment type="catalytic activity">
    <reaction evidence="12">
        <text>tRNA(Cys) + L-cysteine + ATP = L-cysteinyl-tRNA(Cys) + AMP + diphosphate</text>
        <dbReference type="Rhea" id="RHEA:17773"/>
        <dbReference type="Rhea" id="RHEA-COMP:9661"/>
        <dbReference type="Rhea" id="RHEA-COMP:9679"/>
        <dbReference type="ChEBI" id="CHEBI:30616"/>
        <dbReference type="ChEBI" id="CHEBI:33019"/>
        <dbReference type="ChEBI" id="CHEBI:35235"/>
        <dbReference type="ChEBI" id="CHEBI:78442"/>
        <dbReference type="ChEBI" id="CHEBI:78517"/>
        <dbReference type="ChEBI" id="CHEBI:456215"/>
        <dbReference type="EC" id="6.1.1.16"/>
    </reaction>
</comment>
<evidence type="ECO:0000256" key="11">
    <source>
        <dbReference type="ARBA" id="ARBA00023146"/>
    </source>
</evidence>
<comment type="subunit">
    <text evidence="3 12">Monomer.</text>
</comment>
<keyword evidence="7 12" id="KW-0547">Nucleotide-binding</keyword>
<dbReference type="NCBIfam" id="TIGR00435">
    <property type="entry name" value="cysS"/>
    <property type="match status" value="1"/>
</dbReference>
<dbReference type="Gene3D" id="1.20.120.1910">
    <property type="entry name" value="Cysteine-tRNA ligase, C-terminal anti-codon recognition domain"/>
    <property type="match status" value="1"/>
</dbReference>
<dbReference type="InterPro" id="IPR056411">
    <property type="entry name" value="CysS_C"/>
</dbReference>
<dbReference type="FunFam" id="3.40.50.620:FF:000009">
    <property type="entry name" value="Cysteine--tRNA ligase"/>
    <property type="match status" value="1"/>
</dbReference>
<dbReference type="SUPFAM" id="SSF47323">
    <property type="entry name" value="Anticodon-binding domain of a subclass of class I aminoacyl-tRNA synthetases"/>
    <property type="match status" value="1"/>
</dbReference>
<dbReference type="InterPro" id="IPR015273">
    <property type="entry name" value="Cys-tRNA-synt_Ia_DALR"/>
</dbReference>
<dbReference type="Pfam" id="PF23493">
    <property type="entry name" value="CysS_C"/>
    <property type="match status" value="1"/>
</dbReference>
<feature type="binding site" evidence="12">
    <location>
        <position position="208"/>
    </location>
    <ligand>
        <name>Zn(2+)</name>
        <dbReference type="ChEBI" id="CHEBI:29105"/>
    </ligand>
</feature>
<evidence type="ECO:0000256" key="5">
    <source>
        <dbReference type="ARBA" id="ARBA00022598"/>
    </source>
</evidence>
<comment type="subcellular location">
    <subcellularLocation>
        <location evidence="1 12">Cytoplasm</location>
    </subcellularLocation>
</comment>
<keyword evidence="5 12" id="KW-0436">Ligase</keyword>
<proteinExistence type="inferred from homology"/>
<evidence type="ECO:0000256" key="6">
    <source>
        <dbReference type="ARBA" id="ARBA00022723"/>
    </source>
</evidence>
<feature type="short sequence motif" description="'HIGH' region" evidence="12">
    <location>
        <begin position="29"/>
        <end position="39"/>
    </location>
</feature>
<evidence type="ECO:0000256" key="8">
    <source>
        <dbReference type="ARBA" id="ARBA00022833"/>
    </source>
</evidence>
<evidence type="ECO:0000256" key="12">
    <source>
        <dbReference type="HAMAP-Rule" id="MF_00041"/>
    </source>
</evidence>
<dbReference type="GO" id="GO:0004817">
    <property type="term" value="F:cysteine-tRNA ligase activity"/>
    <property type="evidence" value="ECO:0007669"/>
    <property type="project" value="UniProtKB-UniRule"/>
</dbReference>
<dbReference type="EC" id="6.1.1.16" evidence="12"/>
<comment type="caution">
    <text evidence="14">The sequence shown here is derived from an EMBL/GenBank/DDBJ whole genome shotgun (WGS) entry which is preliminary data.</text>
</comment>
<dbReference type="InterPro" id="IPR009080">
    <property type="entry name" value="tRNAsynth_Ia_anticodon-bd"/>
</dbReference>
<dbReference type="HAMAP" id="MF_00041">
    <property type="entry name" value="Cys_tRNA_synth"/>
    <property type="match status" value="1"/>
</dbReference>
<dbReference type="SMART" id="SM00840">
    <property type="entry name" value="DALR_2"/>
    <property type="match status" value="1"/>
</dbReference>
<dbReference type="Gene3D" id="3.40.50.620">
    <property type="entry name" value="HUPs"/>
    <property type="match status" value="1"/>
</dbReference>
<feature type="binding site" evidence="12">
    <location>
        <position position="237"/>
    </location>
    <ligand>
        <name>Zn(2+)</name>
        <dbReference type="ChEBI" id="CHEBI:29105"/>
    </ligand>
</feature>
<reference evidence="14 15" key="1">
    <citation type="submission" date="2019-03" db="EMBL/GenBank/DDBJ databases">
        <title>Freshwater and sediment microbial communities from various areas in North America, analyzing microbe dynamics in response to fracking.</title>
        <authorList>
            <person name="Lamendella R."/>
        </authorList>
    </citation>
    <scope>NUCLEOTIDE SEQUENCE [LARGE SCALE GENOMIC DNA]</scope>
    <source>
        <strain evidence="14 15">1_TX</strain>
    </source>
</reference>
<dbReference type="InterPro" id="IPR024909">
    <property type="entry name" value="Cys-tRNA/MSH_ligase"/>
</dbReference>
<protein>
    <recommendedName>
        <fullName evidence="12">Cysteine--tRNA ligase</fullName>
        <ecNumber evidence="12">6.1.1.16</ecNumber>
    </recommendedName>
    <alternativeName>
        <fullName evidence="12">Cysteinyl-tRNA synthetase</fullName>
        <shortName evidence="12">CysRS</shortName>
    </alternativeName>
</protein>
<feature type="short sequence motif" description="'KMSKS' region" evidence="12">
    <location>
        <begin position="265"/>
        <end position="269"/>
    </location>
</feature>
<dbReference type="Pfam" id="PF01406">
    <property type="entry name" value="tRNA-synt_1e"/>
    <property type="match status" value="1"/>
</dbReference>
<sequence>MQIYNTLTRRKEPFTPIEPGRVRMYVCGMTVYDFCHLGHARVMVAFDVITRYLRAQGYNVTYVRNITDIDDKILRRAEENGESIAALTERMIAAMHEDEARLGVLPPDHEPRATRHIDEILAMIETLITKGYAYAADNGDVYYRVRRFAGYGKLSNRDPDEMRAGARIDVDEHKEDPLDFVLWKAVKPGEASWPSPWGEGRPGWHIECSAMSTCCLGETFDIHGGGPDLMFPHHENEIAQSEAATGQAYVNTWMHAGAVRVNHEKMSKSLGNFFTIREVLAHHDPEVVRYLLVASHYRSPINYAPASLLDARKALERFYTALEGWGLDEAVDSTVMGLDSRFAARFTAAMDDDFNTPEALSVLFELARELNRAKQEAPGEAPALARELRRLGGILGLLGQDPATFLKGGADDLPLPEGEIQARIDARAAAKQARDFATADAIRDELAAQGILLKDSREGTSWVFEKPEHER</sequence>
<evidence type="ECO:0000256" key="9">
    <source>
        <dbReference type="ARBA" id="ARBA00022840"/>
    </source>
</evidence>
<feature type="binding site" evidence="12">
    <location>
        <position position="27"/>
    </location>
    <ligand>
        <name>Zn(2+)</name>
        <dbReference type="ChEBI" id="CHEBI:29105"/>
    </ligand>
</feature>
<keyword evidence="15" id="KW-1185">Reference proteome</keyword>
<feature type="binding site" evidence="12">
    <location>
        <position position="233"/>
    </location>
    <ligand>
        <name>Zn(2+)</name>
        <dbReference type="ChEBI" id="CHEBI:29105"/>
    </ligand>
</feature>
<dbReference type="GO" id="GO:0005829">
    <property type="term" value="C:cytosol"/>
    <property type="evidence" value="ECO:0007669"/>
    <property type="project" value="TreeGrafter"/>
</dbReference>
<evidence type="ECO:0000256" key="2">
    <source>
        <dbReference type="ARBA" id="ARBA00005594"/>
    </source>
</evidence>
<dbReference type="SUPFAM" id="SSF52374">
    <property type="entry name" value="Nucleotidylyl transferase"/>
    <property type="match status" value="1"/>
</dbReference>
<keyword evidence="11 12" id="KW-0030">Aminoacyl-tRNA synthetase</keyword>
<dbReference type="Pfam" id="PF09190">
    <property type="entry name" value="DALR_2"/>
    <property type="match status" value="1"/>
</dbReference>
<dbReference type="InterPro" id="IPR032678">
    <property type="entry name" value="tRNA-synt_1_cat_dom"/>
</dbReference>
<evidence type="ECO:0000256" key="3">
    <source>
        <dbReference type="ARBA" id="ARBA00011245"/>
    </source>
</evidence>
<dbReference type="Proteomes" id="UP000295150">
    <property type="component" value="Unassembled WGS sequence"/>
</dbReference>
<evidence type="ECO:0000256" key="4">
    <source>
        <dbReference type="ARBA" id="ARBA00022490"/>
    </source>
</evidence>
<keyword evidence="10 12" id="KW-0648">Protein biosynthesis</keyword>
<dbReference type="PRINTS" id="PR00983">
    <property type="entry name" value="TRNASYNTHCYS"/>
</dbReference>
<feature type="domain" description="Cysteinyl-tRNA synthetase class Ia DALR" evidence="13">
    <location>
        <begin position="345"/>
        <end position="406"/>
    </location>
</feature>
<keyword evidence="4 12" id="KW-0963">Cytoplasm</keyword>
<keyword evidence="6 12" id="KW-0479">Metal-binding</keyword>
<dbReference type="CDD" id="cd07963">
    <property type="entry name" value="Anticodon_Ia_Cys"/>
    <property type="match status" value="1"/>
</dbReference>
<dbReference type="InterPro" id="IPR014729">
    <property type="entry name" value="Rossmann-like_a/b/a_fold"/>
</dbReference>
<keyword evidence="9 12" id="KW-0067">ATP-binding</keyword>
<evidence type="ECO:0000313" key="15">
    <source>
        <dbReference type="Proteomes" id="UP000295150"/>
    </source>
</evidence>
<evidence type="ECO:0000256" key="1">
    <source>
        <dbReference type="ARBA" id="ARBA00004496"/>
    </source>
</evidence>
<evidence type="ECO:0000256" key="10">
    <source>
        <dbReference type="ARBA" id="ARBA00022917"/>
    </source>
</evidence>
<evidence type="ECO:0000259" key="13">
    <source>
        <dbReference type="SMART" id="SM00840"/>
    </source>
</evidence>
<evidence type="ECO:0000256" key="7">
    <source>
        <dbReference type="ARBA" id="ARBA00022741"/>
    </source>
</evidence>
<accession>A0A4R6H4D4</accession>
<keyword evidence="8 12" id="KW-0862">Zinc</keyword>
<dbReference type="EMBL" id="SNWH01000018">
    <property type="protein sequence ID" value="TDO02982.1"/>
    <property type="molecule type" value="Genomic_DNA"/>
</dbReference>